<feature type="transmembrane region" description="Helical" evidence="5">
    <location>
        <begin position="29"/>
        <end position="48"/>
    </location>
</feature>
<dbReference type="GO" id="GO:0015297">
    <property type="term" value="F:antiporter activity"/>
    <property type="evidence" value="ECO:0007669"/>
    <property type="project" value="InterPro"/>
</dbReference>
<organism evidence="7 8">
    <name type="scientific">Ezakiella coagulans</name>
    <dbReference type="NCBI Taxonomy" id="46507"/>
    <lineage>
        <taxon>Bacteria</taxon>
        <taxon>Bacillati</taxon>
        <taxon>Bacillota</taxon>
        <taxon>Tissierellia</taxon>
        <taxon>Ezakiella</taxon>
    </lineage>
</organism>
<dbReference type="InterPro" id="IPR006153">
    <property type="entry name" value="Cation/H_exchanger_TM"/>
</dbReference>
<evidence type="ECO:0000259" key="6">
    <source>
        <dbReference type="Pfam" id="PF00999"/>
    </source>
</evidence>
<gene>
    <name evidence="7" type="ORF">C7381_10346</name>
</gene>
<evidence type="ECO:0000256" key="5">
    <source>
        <dbReference type="SAM" id="Phobius"/>
    </source>
</evidence>
<keyword evidence="3 5" id="KW-1133">Transmembrane helix</keyword>
<dbReference type="AlphaFoldDB" id="A0A2U1E556"/>
<dbReference type="RefSeq" id="WP_116479840.1">
    <property type="nucleotide sequence ID" value="NZ_QEKV01000003.1"/>
</dbReference>
<keyword evidence="8" id="KW-1185">Reference proteome</keyword>
<dbReference type="GO" id="GO:0016020">
    <property type="term" value="C:membrane"/>
    <property type="evidence" value="ECO:0007669"/>
    <property type="project" value="UniProtKB-SubCell"/>
</dbReference>
<name>A0A2U1E556_9FIRM</name>
<feature type="transmembrane region" description="Helical" evidence="5">
    <location>
        <begin position="289"/>
        <end position="307"/>
    </location>
</feature>
<evidence type="ECO:0000313" key="7">
    <source>
        <dbReference type="EMBL" id="PVY94809.1"/>
    </source>
</evidence>
<feature type="transmembrane region" description="Helical" evidence="5">
    <location>
        <begin position="217"/>
        <end position="235"/>
    </location>
</feature>
<evidence type="ECO:0000256" key="2">
    <source>
        <dbReference type="ARBA" id="ARBA00022692"/>
    </source>
</evidence>
<evidence type="ECO:0000256" key="1">
    <source>
        <dbReference type="ARBA" id="ARBA00004141"/>
    </source>
</evidence>
<feature type="transmembrane region" description="Helical" evidence="5">
    <location>
        <begin position="115"/>
        <end position="135"/>
    </location>
</feature>
<reference evidence="7 8" key="1">
    <citation type="submission" date="2018-04" db="EMBL/GenBank/DDBJ databases">
        <title>Genomic Encyclopedia of Type Strains, Phase IV (KMG-IV): sequencing the most valuable type-strain genomes for metagenomic binning, comparative biology and taxonomic classification.</title>
        <authorList>
            <person name="Goeker M."/>
        </authorList>
    </citation>
    <scope>NUCLEOTIDE SEQUENCE [LARGE SCALE GENOMIC DNA]</scope>
    <source>
        <strain evidence="7 8">DSM 20705</strain>
    </source>
</reference>
<evidence type="ECO:0000256" key="4">
    <source>
        <dbReference type="ARBA" id="ARBA00023136"/>
    </source>
</evidence>
<feature type="transmembrane region" description="Helical" evidence="5">
    <location>
        <begin position="6"/>
        <end position="22"/>
    </location>
</feature>
<accession>A0A2U1E556</accession>
<comment type="caution">
    <text evidence="7">The sequence shown here is derived from an EMBL/GenBank/DDBJ whole genome shotgun (WGS) entry which is preliminary data.</text>
</comment>
<sequence length="392" mass="41393">MESIYALAVLIASGLIFSRLLGKFKFPDVTGYLIGGILIGPSVLGLLSQDQVKGMEVLSTIALSFIAFSIGSEMDLRAIKKMGSKIIIVTIFEALGAFLFVTASMLLIFKQDWAFSLAIGSISCATAPAATLMVIRQYKAKGPLVDVLIPVVALDDAVCIIAFGIASFMANALINGESLNIATMVGKPLLEILMSIGLGAVAGFIYSLIAKKVRNDGENLSFTLAMIFLVTAAALKLNLSGLLTLMVMGVVITNVGHVNKRYLDLVNAITPPIFICFFVLSGADLNLSNLKSVGIVGIGYVVSRVIGKYLGSMVSTKISGFDQSVQRNLGLTLVPQAGVALGLSLIAANIIHGDHGQYIRTIILGATIVYELVGPLLAKFALKRSGCIEENA</sequence>
<evidence type="ECO:0000256" key="3">
    <source>
        <dbReference type="ARBA" id="ARBA00022989"/>
    </source>
</evidence>
<feature type="transmembrane region" description="Helical" evidence="5">
    <location>
        <begin position="86"/>
        <end position="109"/>
    </location>
</feature>
<dbReference type="Pfam" id="PF00999">
    <property type="entry name" value="Na_H_Exchanger"/>
    <property type="match status" value="1"/>
</dbReference>
<feature type="transmembrane region" description="Helical" evidence="5">
    <location>
        <begin position="147"/>
        <end position="169"/>
    </location>
</feature>
<feature type="transmembrane region" description="Helical" evidence="5">
    <location>
        <begin position="358"/>
        <end position="378"/>
    </location>
</feature>
<feature type="transmembrane region" description="Helical" evidence="5">
    <location>
        <begin position="265"/>
        <end position="283"/>
    </location>
</feature>
<dbReference type="EMBL" id="QEKV01000003">
    <property type="protein sequence ID" value="PVY94809.1"/>
    <property type="molecule type" value="Genomic_DNA"/>
</dbReference>
<keyword evidence="4 5" id="KW-0472">Membrane</keyword>
<dbReference type="Gene3D" id="1.20.1530.20">
    <property type="match status" value="1"/>
</dbReference>
<dbReference type="PANTHER" id="PTHR43021:SF2">
    <property type="entry name" value="CATION_H+ EXCHANGER DOMAIN-CONTAINING PROTEIN"/>
    <property type="match status" value="1"/>
</dbReference>
<dbReference type="Proteomes" id="UP000245793">
    <property type="component" value="Unassembled WGS sequence"/>
</dbReference>
<feature type="transmembrane region" description="Helical" evidence="5">
    <location>
        <begin position="54"/>
        <end position="74"/>
    </location>
</feature>
<comment type="subcellular location">
    <subcellularLocation>
        <location evidence="1">Membrane</location>
        <topology evidence="1">Multi-pass membrane protein</topology>
    </subcellularLocation>
</comment>
<dbReference type="GO" id="GO:1902600">
    <property type="term" value="P:proton transmembrane transport"/>
    <property type="evidence" value="ECO:0007669"/>
    <property type="project" value="InterPro"/>
</dbReference>
<dbReference type="InterPro" id="IPR038770">
    <property type="entry name" value="Na+/solute_symporter_sf"/>
</dbReference>
<feature type="domain" description="Cation/H+ exchanger transmembrane" evidence="6">
    <location>
        <begin position="16"/>
        <end position="377"/>
    </location>
</feature>
<keyword evidence="2 5" id="KW-0812">Transmembrane</keyword>
<feature type="transmembrane region" description="Helical" evidence="5">
    <location>
        <begin position="189"/>
        <end position="210"/>
    </location>
</feature>
<feature type="transmembrane region" description="Helical" evidence="5">
    <location>
        <begin position="328"/>
        <end position="352"/>
    </location>
</feature>
<dbReference type="PANTHER" id="PTHR43021">
    <property type="entry name" value="NA(+)/H(+) ANTIPORTER-RELATED"/>
    <property type="match status" value="1"/>
</dbReference>
<proteinExistence type="predicted"/>
<evidence type="ECO:0000313" key="8">
    <source>
        <dbReference type="Proteomes" id="UP000245793"/>
    </source>
</evidence>
<feature type="transmembrane region" description="Helical" evidence="5">
    <location>
        <begin position="241"/>
        <end position="258"/>
    </location>
</feature>
<protein>
    <submittedName>
        <fullName evidence="7">Transporter (CPA2 family)</fullName>
    </submittedName>
</protein>